<proteinExistence type="predicted"/>
<protein>
    <submittedName>
        <fullName evidence="2">Putative TPR-repeat-containing chaperone protein DNAJ</fullName>
    </submittedName>
</protein>
<evidence type="ECO:0000313" key="2">
    <source>
        <dbReference type="EMBL" id="RNF20914.1"/>
    </source>
</evidence>
<organism evidence="2 3">
    <name type="scientific">Trypanosoma conorhini</name>
    <dbReference type="NCBI Taxonomy" id="83891"/>
    <lineage>
        <taxon>Eukaryota</taxon>
        <taxon>Discoba</taxon>
        <taxon>Euglenozoa</taxon>
        <taxon>Kinetoplastea</taxon>
        <taxon>Metakinetoplastina</taxon>
        <taxon>Trypanosomatida</taxon>
        <taxon>Trypanosomatidae</taxon>
        <taxon>Trypanosoma</taxon>
    </lineage>
</organism>
<gene>
    <name evidence="2" type="ORF">Tco025E_03619</name>
</gene>
<dbReference type="EMBL" id="MKKU01000168">
    <property type="protein sequence ID" value="RNF20914.1"/>
    <property type="molecule type" value="Genomic_DNA"/>
</dbReference>
<dbReference type="AlphaFoldDB" id="A0A3R7MUH1"/>
<dbReference type="OrthoDB" id="245406at2759"/>
<reference evidence="2 3" key="1">
    <citation type="journal article" date="2018" name="BMC Genomics">
        <title>Genomic comparison of Trypanosoma conorhini and Trypanosoma rangeli to Trypanosoma cruzi strains of high and low virulence.</title>
        <authorList>
            <person name="Bradwell K.R."/>
            <person name="Koparde V.N."/>
            <person name="Matveyev A.V."/>
            <person name="Serrano M.G."/>
            <person name="Alves J.M."/>
            <person name="Parikh H."/>
            <person name="Huang B."/>
            <person name="Lee V."/>
            <person name="Espinosa-Alvarez O."/>
            <person name="Ortiz P.A."/>
            <person name="Costa-Martins A.G."/>
            <person name="Teixeira M.M."/>
            <person name="Buck G.A."/>
        </authorList>
    </citation>
    <scope>NUCLEOTIDE SEQUENCE [LARGE SCALE GENOMIC DNA]</scope>
    <source>
        <strain evidence="2 3">025E</strain>
    </source>
</reference>
<evidence type="ECO:0000256" key="1">
    <source>
        <dbReference type="SAM" id="MobiDB-lite"/>
    </source>
</evidence>
<feature type="region of interest" description="Disordered" evidence="1">
    <location>
        <begin position="456"/>
        <end position="487"/>
    </location>
</feature>
<comment type="caution">
    <text evidence="2">The sequence shown here is derived from an EMBL/GenBank/DDBJ whole genome shotgun (WGS) entry which is preliminary data.</text>
</comment>
<evidence type="ECO:0000313" key="3">
    <source>
        <dbReference type="Proteomes" id="UP000284403"/>
    </source>
</evidence>
<dbReference type="Proteomes" id="UP000284403">
    <property type="component" value="Unassembled WGS sequence"/>
</dbReference>
<sequence length="1066" mass="115197">MQRPVGRVGDVFQTHCASRAPRRLLHAATAVEGRAAGGGFGFVETIQLPEKIDWRGLFRLPPRGMRGVPPARVLWAARMMSPLLLLRGLRGLTRRTATTLAVASWADAAATVALVRRVNGRCHRRVGGRAAAVSLRRRYACPLPRSFLTAAEFDFGAMRVSQRCLAGDGPLQTRANHDGCVAVEEGVFSAALTEDGDESTALQLPRARWYARQAQRSLLDLESMRQLCQETRAQTNQRRVVMALGCIYASNDSGLPVTAVMRCLPISAGAATVAALLRSHRAVRRERLHEALATLLNDSHLTQEEAWVVLQAMTTVPDVNSVVEVRWVTEVVRRVVLGGGSSGAEPRVRTMTALRLGECVLPAEALALLCEESGLWYESAAYRSSAAGVPLEAAEHNRRRRNGCGFGNDMVALLRAVRNGESFAATPIAAIEALRKEMPPAVAAYTTHRVAAELTRREWETESGASAKQGDSSDSSSHGDSSDSRGASVTALQYLQTAAPPSRDAVGALASRLHFELRLGSASTALALLPSCRSNWDRTVRLMRHTHHAGVATALGALRGLMNLSPSGRYYVMVRLQPSPYCACGGHAGCNLLLEAKATAEGLGAPEAFEGMPAGLWRRLAEAAARQQPQVGQAFWSLPALYIPRVAAATPHLPSSLLSAWIRLLLRHGRYDSIDVVLQIAAERGVVPEMATLVEVLESVYERNKDAAQLQRLVRCVRSLFPDCAPAVFRAFVERTAGQMREGPLHSWSTGLHLLSTVSVLGLLHYPRSCLESIAACAPTPVVYAMLQILSEEGDAAAEGGGAAVPWSSSAPLELEALHRLLRSAQLAGLRPKVVVIAASPATRKTAWWASDTAAAGVPLATALYRKQAVGLWRHALQEVSWRNDVSADGVEVHHAIRLASFGSDSVATLLRGVVAAGGGAGGGEGKGGALAATGRARRRTRVEGAMFVATLACVAGALLARGRWESALRIIPPGVTDLPPLLRLARLKALQRSSDFDAHATMLLESEAQLRGTHRRSWRPRSCRHAPFILRHRRRRRGGGMPAGVRRLVVKMQMRDMFRWWEERG</sequence>
<keyword evidence="3" id="KW-1185">Reference proteome</keyword>
<dbReference type="GeneID" id="40317230"/>
<name>A0A3R7MUH1_9TRYP</name>
<dbReference type="RefSeq" id="XP_029229367.1">
    <property type="nucleotide sequence ID" value="XM_029370537.1"/>
</dbReference>
<accession>A0A3R7MUH1</accession>
<feature type="compositionally biased region" description="Low complexity" evidence="1">
    <location>
        <begin position="463"/>
        <end position="487"/>
    </location>
</feature>